<comment type="caution">
    <text evidence="1">The sequence shown here is derived from an EMBL/GenBank/DDBJ whole genome shotgun (WGS) entry which is preliminary data.</text>
</comment>
<keyword evidence="2" id="KW-1185">Reference proteome</keyword>
<evidence type="ECO:0000313" key="1">
    <source>
        <dbReference type="EMBL" id="NIJ52655.1"/>
    </source>
</evidence>
<accession>A0ABX0UMI1</accession>
<protein>
    <submittedName>
        <fullName evidence="1">Uncharacterized protein</fullName>
    </submittedName>
</protein>
<evidence type="ECO:0000313" key="2">
    <source>
        <dbReference type="Proteomes" id="UP001179181"/>
    </source>
</evidence>
<reference evidence="1 2" key="1">
    <citation type="submission" date="2020-03" db="EMBL/GenBank/DDBJ databases">
        <title>Genomic Encyclopedia of Type Strains, Phase IV (KMG-IV): sequencing the most valuable type-strain genomes for metagenomic binning, comparative biology and taxonomic classification.</title>
        <authorList>
            <person name="Goeker M."/>
        </authorList>
    </citation>
    <scope>NUCLEOTIDE SEQUENCE [LARGE SCALE GENOMIC DNA]</scope>
    <source>
        <strain evidence="1 2">DSM 102865</strain>
    </source>
</reference>
<name>A0ABX0UMI1_9BACT</name>
<dbReference type="EMBL" id="JAASQJ010000002">
    <property type="protein sequence ID" value="NIJ52655.1"/>
    <property type="molecule type" value="Genomic_DNA"/>
</dbReference>
<gene>
    <name evidence="1" type="ORF">FHS68_001825</name>
</gene>
<proteinExistence type="predicted"/>
<dbReference type="Proteomes" id="UP001179181">
    <property type="component" value="Unassembled WGS sequence"/>
</dbReference>
<dbReference type="RefSeq" id="WP_167269259.1">
    <property type="nucleotide sequence ID" value="NZ_JAASQJ010000002.1"/>
</dbReference>
<sequence>MWDLLLTLQRFGKYIAPNSMDMQVRKDDIATETMEKQQAKQGKRRIHP</sequence>
<organism evidence="1 2">
    <name type="scientific">Dyadobacter arcticus</name>
    <dbReference type="NCBI Taxonomy" id="1078754"/>
    <lineage>
        <taxon>Bacteria</taxon>
        <taxon>Pseudomonadati</taxon>
        <taxon>Bacteroidota</taxon>
        <taxon>Cytophagia</taxon>
        <taxon>Cytophagales</taxon>
        <taxon>Spirosomataceae</taxon>
        <taxon>Dyadobacter</taxon>
    </lineage>
</organism>